<comment type="function">
    <text evidence="1">Cell wall formation. Synthesis of cross-linked peptidoglycan from the lipid intermediates. The enzyme has a penicillin-insensitive transglycosylase N-terminal domain (formation of linear glycan strands) and a penicillin-sensitive transpeptidase C-terminal domain (cross-linking of the peptide subunits).</text>
</comment>
<evidence type="ECO:0000256" key="22">
    <source>
        <dbReference type="SAM" id="MobiDB-lite"/>
    </source>
</evidence>
<feature type="region of interest" description="Disordered" evidence="22">
    <location>
        <begin position="663"/>
        <end position="684"/>
    </location>
</feature>
<feature type="domain" description="Penicillin-binding protein transpeptidase" evidence="24">
    <location>
        <begin position="342"/>
        <end position="586"/>
    </location>
</feature>
<comment type="catalytic activity">
    <reaction evidence="21">
        <text>[GlcNAc-(1-&gt;4)-Mur2Ac(oyl-L-Ala-gamma-D-Glu-L-Lys-D-Ala-D-Ala)](n)-di-trans,octa-cis-undecaprenyl diphosphate + beta-D-GlcNAc-(1-&gt;4)-Mur2Ac(oyl-L-Ala-gamma-D-Glu-L-Lys-D-Ala-D-Ala)-di-trans,octa-cis-undecaprenyl diphosphate = [GlcNAc-(1-&gt;4)-Mur2Ac(oyl-L-Ala-gamma-D-Glu-L-Lys-D-Ala-D-Ala)](n+1)-di-trans,octa-cis-undecaprenyl diphosphate + di-trans,octa-cis-undecaprenyl diphosphate + H(+)</text>
        <dbReference type="Rhea" id="RHEA:23708"/>
        <dbReference type="Rhea" id="RHEA-COMP:9602"/>
        <dbReference type="Rhea" id="RHEA-COMP:9603"/>
        <dbReference type="ChEBI" id="CHEBI:15378"/>
        <dbReference type="ChEBI" id="CHEBI:58405"/>
        <dbReference type="ChEBI" id="CHEBI:60033"/>
        <dbReference type="ChEBI" id="CHEBI:78435"/>
        <dbReference type="EC" id="2.4.99.28"/>
    </reaction>
</comment>
<keyword evidence="17" id="KW-0511">Multifunctional enzyme</keyword>
<keyword evidence="18" id="KW-0961">Cell wall biogenesis/degradation</keyword>
<evidence type="ECO:0000256" key="5">
    <source>
        <dbReference type="ARBA" id="ARBA00022645"/>
    </source>
</evidence>
<evidence type="ECO:0000256" key="19">
    <source>
        <dbReference type="ARBA" id="ARBA00034000"/>
    </source>
</evidence>
<evidence type="ECO:0000256" key="10">
    <source>
        <dbReference type="ARBA" id="ARBA00022801"/>
    </source>
</evidence>
<dbReference type="Gene3D" id="1.10.3810.10">
    <property type="entry name" value="Biosynthetic peptidoglycan transglycosylase-like"/>
    <property type="match status" value="1"/>
</dbReference>
<dbReference type="EC" id="3.4.16.4" evidence="3"/>
<dbReference type="NCBIfam" id="TIGR02074">
    <property type="entry name" value="PBP_1a_fam"/>
    <property type="match status" value="1"/>
</dbReference>
<keyword evidence="9 23" id="KW-0812">Transmembrane</keyword>
<name>A0ABN5H3P1_9FIRM</name>
<comment type="subcellular location">
    <subcellularLocation>
        <location evidence="2">Cell membrane</location>
        <topology evidence="2">Single-pass type II membrane protein</topology>
    </subcellularLocation>
</comment>
<keyword evidence="10" id="KW-0378">Hydrolase</keyword>
<evidence type="ECO:0000256" key="3">
    <source>
        <dbReference type="ARBA" id="ARBA00012448"/>
    </source>
</evidence>
<evidence type="ECO:0000256" key="4">
    <source>
        <dbReference type="ARBA" id="ARBA00018638"/>
    </source>
</evidence>
<organism evidence="26 27">
    <name type="scientific">Sulfobacillus thermotolerans</name>
    <dbReference type="NCBI Taxonomy" id="338644"/>
    <lineage>
        <taxon>Bacteria</taxon>
        <taxon>Bacillati</taxon>
        <taxon>Bacillota</taxon>
        <taxon>Clostridia</taxon>
        <taxon>Eubacteriales</taxon>
        <taxon>Clostridiales Family XVII. Incertae Sedis</taxon>
        <taxon>Sulfobacillus</taxon>
    </lineage>
</organism>
<dbReference type="PANTHER" id="PTHR32282:SF27">
    <property type="entry name" value="PENICILLIN-BINDING PROTEIN 1A"/>
    <property type="match status" value="1"/>
</dbReference>
<feature type="compositionally biased region" description="Gly residues" evidence="22">
    <location>
        <begin position="666"/>
        <end position="677"/>
    </location>
</feature>
<feature type="domain" description="Glycosyl transferase family 51" evidence="25">
    <location>
        <begin position="71"/>
        <end position="245"/>
    </location>
</feature>
<dbReference type="InterPro" id="IPR050396">
    <property type="entry name" value="Glycosyltr_51/Transpeptidase"/>
</dbReference>
<dbReference type="Proteomes" id="UP000325292">
    <property type="component" value="Chromosome"/>
</dbReference>
<dbReference type="SUPFAM" id="SSF56601">
    <property type="entry name" value="beta-lactamase/transpeptidase-like"/>
    <property type="match status" value="1"/>
</dbReference>
<evidence type="ECO:0000256" key="16">
    <source>
        <dbReference type="ARBA" id="ARBA00023251"/>
    </source>
</evidence>
<evidence type="ECO:0000256" key="20">
    <source>
        <dbReference type="ARBA" id="ARBA00044770"/>
    </source>
</evidence>
<dbReference type="InterPro" id="IPR012338">
    <property type="entry name" value="Beta-lactam/transpept-like"/>
</dbReference>
<proteinExistence type="predicted"/>
<evidence type="ECO:0000256" key="15">
    <source>
        <dbReference type="ARBA" id="ARBA00023136"/>
    </source>
</evidence>
<dbReference type="EMBL" id="CP019454">
    <property type="protein sequence ID" value="AUW95206.1"/>
    <property type="molecule type" value="Genomic_DNA"/>
</dbReference>
<keyword evidence="16" id="KW-0046">Antibiotic resistance</keyword>
<accession>A0ABN5H3P1</accession>
<evidence type="ECO:0000256" key="6">
    <source>
        <dbReference type="ARBA" id="ARBA00022670"/>
    </source>
</evidence>
<evidence type="ECO:0000256" key="14">
    <source>
        <dbReference type="ARBA" id="ARBA00022989"/>
    </source>
</evidence>
<feature type="transmembrane region" description="Helical" evidence="23">
    <location>
        <begin position="30"/>
        <end position="54"/>
    </location>
</feature>
<evidence type="ECO:0000256" key="12">
    <source>
        <dbReference type="ARBA" id="ARBA00022968"/>
    </source>
</evidence>
<keyword evidence="5" id="KW-0121">Carboxypeptidase</keyword>
<evidence type="ECO:0000256" key="9">
    <source>
        <dbReference type="ARBA" id="ARBA00022692"/>
    </source>
</evidence>
<keyword evidence="7" id="KW-0328">Glycosyltransferase</keyword>
<evidence type="ECO:0000256" key="7">
    <source>
        <dbReference type="ARBA" id="ARBA00022676"/>
    </source>
</evidence>
<dbReference type="PANTHER" id="PTHR32282">
    <property type="entry name" value="BINDING PROTEIN TRANSPEPTIDASE, PUTATIVE-RELATED"/>
    <property type="match status" value="1"/>
</dbReference>
<keyword evidence="15 23" id="KW-0472">Membrane</keyword>
<keyword evidence="12" id="KW-0735">Signal-anchor</keyword>
<sequence length="699" mass="75851">MESRRQRKNRKRSSLTAWIRRLTDRIGNTAATISLPAVVIGATVLLLPTAWLALPVPQLPADTRIYDQHGHLVSVLTGAENRIPVSYQDVPASMQNALVAIEDDTYWIEPAIDPLGITRAALVDITSHQILQGGSTITQQLAKNLYLSDRRTFSRKFKELFITLKLSTMFNKRQILSMYLNDVYFGEGAYGVEAASETYFGHSVRYLTLPEAALLAGIVNAPSYDDPYIHPEIARQRRNVVLARMESLHYITKSQELAAQSAPLNLANNPPLGDRAPYFTKFIANELTRLDPTIGKNLYDGGYAVTTTMNWTMQQAAQNAVAWYLPSTTDVHGVPEPEVGLCAINPSNGYIEALVGGDNYAKTQLDRATQALRQPGSTMKYFLYTTVIHDGYPTSSVKDSAPVRFPAGHGKWYVPHNYGHVYNGPLTIRRAIAESDNIVAVKWMDTVGPPAMIHMAHEMGITSPLADNLTTALGSSDVTPYEMARGVSTLANGGYRIRPFGVLKVVDQNGRTIFQDAPHKTRVLSPQVAYVTTNLFTAPLLSSVGTAHDLEPIINRPAAAKTGTSSKQRDAWLVGFTPQLAAAVWVGNDNDSPLGLTGDRGAGPIWAHFMKMALAGQPKKNFRQPPGLVWKSVCFKTGLLSNGCCNAYREVFIKGHAPTKVSPGCGSTGSGSAGSGGSTSSAGTSNQSLLKAILKALTP</sequence>
<evidence type="ECO:0000259" key="24">
    <source>
        <dbReference type="Pfam" id="PF00905"/>
    </source>
</evidence>
<dbReference type="SUPFAM" id="SSF53955">
    <property type="entry name" value="Lysozyme-like"/>
    <property type="match status" value="1"/>
</dbReference>
<reference evidence="26 27" key="1">
    <citation type="journal article" date="2019" name="Sci. Rep.">
        <title>Sulfobacillus thermotolerans: new insights into resistance and metabolic capacities of acidophilic chemolithotrophs.</title>
        <authorList>
            <person name="Panyushkina A.E."/>
            <person name="Babenko V.V."/>
            <person name="Nikitina A.S."/>
            <person name="Selezneva O.V."/>
            <person name="Tsaplina I.A."/>
            <person name="Letarova M.A."/>
            <person name="Kostryukova E.S."/>
            <person name="Letarov A.V."/>
        </authorList>
    </citation>
    <scope>NUCLEOTIDE SEQUENCE [LARGE SCALE GENOMIC DNA]</scope>
    <source>
        <strain evidence="26 27">Kr1</strain>
    </source>
</reference>
<keyword evidence="6" id="KW-0645">Protease</keyword>
<dbReference type="Pfam" id="PF00912">
    <property type="entry name" value="Transgly"/>
    <property type="match status" value="1"/>
</dbReference>
<comment type="catalytic activity">
    <reaction evidence="19">
        <text>Preferential cleavage: (Ac)2-L-Lys-D-Ala-|-D-Ala. Also transpeptidation of peptidyl-alanyl moieties that are N-acyl substituents of D-alanine.</text>
        <dbReference type="EC" id="3.4.16.4"/>
    </reaction>
</comment>
<keyword evidence="14 23" id="KW-1133">Transmembrane helix</keyword>
<evidence type="ECO:0000256" key="17">
    <source>
        <dbReference type="ARBA" id="ARBA00023268"/>
    </source>
</evidence>
<keyword evidence="27" id="KW-1185">Reference proteome</keyword>
<keyword evidence="11" id="KW-0133">Cell shape</keyword>
<evidence type="ECO:0000256" key="13">
    <source>
        <dbReference type="ARBA" id="ARBA00022984"/>
    </source>
</evidence>
<evidence type="ECO:0000256" key="18">
    <source>
        <dbReference type="ARBA" id="ARBA00023316"/>
    </source>
</evidence>
<evidence type="ECO:0000256" key="23">
    <source>
        <dbReference type="SAM" id="Phobius"/>
    </source>
</evidence>
<protein>
    <recommendedName>
        <fullName evidence="4">Penicillin-binding protein 1A</fullName>
        <ecNumber evidence="20">2.4.99.28</ecNumber>
        <ecNumber evidence="3">3.4.16.4</ecNumber>
    </recommendedName>
</protein>
<gene>
    <name evidence="26" type="ORF">BXT84_15590</name>
</gene>
<dbReference type="Gene3D" id="3.40.710.10">
    <property type="entry name" value="DD-peptidase/beta-lactamase superfamily"/>
    <property type="match status" value="1"/>
</dbReference>
<evidence type="ECO:0000313" key="27">
    <source>
        <dbReference type="Proteomes" id="UP000325292"/>
    </source>
</evidence>
<dbReference type="InterPro" id="IPR001460">
    <property type="entry name" value="PCN-bd_Tpept"/>
</dbReference>
<dbReference type="InterPro" id="IPR023346">
    <property type="entry name" value="Lysozyme-like_dom_sf"/>
</dbReference>
<evidence type="ECO:0000256" key="2">
    <source>
        <dbReference type="ARBA" id="ARBA00004401"/>
    </source>
</evidence>
<dbReference type="InterPro" id="IPR036950">
    <property type="entry name" value="PBP_transglycosylase"/>
</dbReference>
<evidence type="ECO:0000259" key="25">
    <source>
        <dbReference type="Pfam" id="PF00912"/>
    </source>
</evidence>
<dbReference type="Pfam" id="PF00905">
    <property type="entry name" value="Transpeptidase"/>
    <property type="match status" value="1"/>
</dbReference>
<keyword evidence="13" id="KW-0573">Peptidoglycan synthesis</keyword>
<evidence type="ECO:0000256" key="11">
    <source>
        <dbReference type="ARBA" id="ARBA00022960"/>
    </source>
</evidence>
<keyword evidence="8" id="KW-0808">Transferase</keyword>
<evidence type="ECO:0000256" key="1">
    <source>
        <dbReference type="ARBA" id="ARBA00002624"/>
    </source>
</evidence>
<dbReference type="InterPro" id="IPR001264">
    <property type="entry name" value="Glyco_trans_51"/>
</dbReference>
<dbReference type="EC" id="2.4.99.28" evidence="20"/>
<evidence type="ECO:0000256" key="8">
    <source>
        <dbReference type="ARBA" id="ARBA00022679"/>
    </source>
</evidence>
<evidence type="ECO:0000256" key="21">
    <source>
        <dbReference type="ARBA" id="ARBA00049902"/>
    </source>
</evidence>
<evidence type="ECO:0000313" key="26">
    <source>
        <dbReference type="EMBL" id="AUW95206.1"/>
    </source>
</evidence>